<comment type="pathway">
    <text evidence="1">Protein modification; peptidyl-diphthamide biosynthesis.</text>
</comment>
<feature type="repeat" description="WD" evidence="8">
    <location>
        <begin position="223"/>
        <end position="244"/>
    </location>
</feature>
<accession>A0A8X7TCT4</accession>
<dbReference type="InterPro" id="IPR019775">
    <property type="entry name" value="WD40_repeat_CS"/>
</dbReference>
<evidence type="ECO:0000256" key="5">
    <source>
        <dbReference type="ARBA" id="ARBA00038092"/>
    </source>
</evidence>
<dbReference type="OrthoDB" id="1930760at2759"/>
<dbReference type="EMBL" id="JABWAB010000003">
    <property type="protein sequence ID" value="KAF6057533.1"/>
    <property type="molecule type" value="Genomic_DNA"/>
</dbReference>
<proteinExistence type="inferred from homology"/>
<dbReference type="PROSITE" id="PS50082">
    <property type="entry name" value="WD_REPEATS_2"/>
    <property type="match status" value="1"/>
</dbReference>
<keyword evidence="4" id="KW-0378">Hydrolase</keyword>
<dbReference type="PANTHER" id="PTHR46042:SF1">
    <property type="entry name" value="DIPHTHINE METHYLTRANSFERASE"/>
    <property type="match status" value="1"/>
</dbReference>
<dbReference type="PANTHER" id="PTHR46042">
    <property type="entry name" value="DIPHTHINE METHYLTRANSFERASE"/>
    <property type="match status" value="1"/>
</dbReference>
<evidence type="ECO:0000256" key="7">
    <source>
        <dbReference type="ARBA" id="ARBA00047551"/>
    </source>
</evidence>
<dbReference type="SMART" id="SM00320">
    <property type="entry name" value="WD40"/>
    <property type="match status" value="3"/>
</dbReference>
<comment type="caution">
    <text evidence="9">The sequence shown here is derived from an EMBL/GenBank/DDBJ whole genome shotgun (WGS) entry which is preliminary data.</text>
</comment>
<gene>
    <name evidence="9" type="ORF">FOB60_002088</name>
</gene>
<dbReference type="InterPro" id="IPR015943">
    <property type="entry name" value="WD40/YVTN_repeat-like_dom_sf"/>
</dbReference>
<evidence type="ECO:0000256" key="6">
    <source>
        <dbReference type="ARBA" id="ARBA00039131"/>
    </source>
</evidence>
<reference evidence="9" key="1">
    <citation type="submission" date="2020-03" db="EMBL/GenBank/DDBJ databases">
        <title>FDA dAtabase for Regulatory Grade micrObial Sequences (FDA-ARGOS): Supporting development and validation of Infectious Disease Dx tests.</title>
        <authorList>
            <person name="Campos J."/>
            <person name="Goldberg B."/>
            <person name="Tallon L."/>
            <person name="Sadzewicz L."/>
            <person name="Vavikolanu K."/>
            <person name="Mehta A."/>
            <person name="Aluvathingal J."/>
            <person name="Nadendla S."/>
            <person name="Nandy P."/>
            <person name="Geyer C."/>
            <person name="Yan Y."/>
            <person name="Sichtig H."/>
        </authorList>
    </citation>
    <scope>NUCLEOTIDE SEQUENCE [LARGE SCALE GENOMIC DNA]</scope>
    <source>
        <strain evidence="9">FDAARGOS_652</strain>
    </source>
</reference>
<dbReference type="GO" id="GO:0017183">
    <property type="term" value="P:protein histidyl modification to diphthamide"/>
    <property type="evidence" value="ECO:0007669"/>
    <property type="project" value="EnsemblFungi"/>
</dbReference>
<dbReference type="EC" id="3.1.1.97" evidence="6"/>
<evidence type="ECO:0000256" key="8">
    <source>
        <dbReference type="PROSITE-ProRule" id="PRU00221"/>
    </source>
</evidence>
<keyword evidence="2 8" id="KW-0853">WD repeat</keyword>
<evidence type="ECO:0000256" key="2">
    <source>
        <dbReference type="ARBA" id="ARBA00022574"/>
    </source>
</evidence>
<evidence type="ECO:0000256" key="1">
    <source>
        <dbReference type="ARBA" id="ARBA00005156"/>
    </source>
</evidence>
<dbReference type="InterPro" id="IPR036322">
    <property type="entry name" value="WD40_repeat_dom_sf"/>
</dbReference>
<comment type="catalytic activity">
    <reaction evidence="7">
        <text>diphthine methyl ester-[translation elongation factor 2] + H2O = diphthine-[translation elongation factor 2] + methanol + H(+)</text>
        <dbReference type="Rhea" id="RHEA:42656"/>
        <dbReference type="Rhea" id="RHEA-COMP:10172"/>
        <dbReference type="Rhea" id="RHEA-COMP:10173"/>
        <dbReference type="ChEBI" id="CHEBI:15377"/>
        <dbReference type="ChEBI" id="CHEBI:15378"/>
        <dbReference type="ChEBI" id="CHEBI:17790"/>
        <dbReference type="ChEBI" id="CHEBI:79005"/>
        <dbReference type="ChEBI" id="CHEBI:82696"/>
        <dbReference type="EC" id="3.1.1.97"/>
    </reaction>
</comment>
<evidence type="ECO:0000313" key="9">
    <source>
        <dbReference type="EMBL" id="KAF6057533.1"/>
    </source>
</evidence>
<dbReference type="GO" id="GO:0032456">
    <property type="term" value="P:endocytic recycling"/>
    <property type="evidence" value="ECO:0007669"/>
    <property type="project" value="EnsemblFungi"/>
</dbReference>
<protein>
    <recommendedName>
        <fullName evidence="6">methylated diphthine methylhydrolase</fullName>
        <ecNumber evidence="6">3.1.1.97</ecNumber>
    </recommendedName>
</protein>
<dbReference type="SUPFAM" id="SSF50978">
    <property type="entry name" value="WD40 repeat-like"/>
    <property type="match status" value="1"/>
</dbReference>
<dbReference type="GO" id="GO:0005768">
    <property type="term" value="C:endosome"/>
    <property type="evidence" value="ECO:0007669"/>
    <property type="project" value="EnsemblFungi"/>
</dbReference>
<evidence type="ECO:0000256" key="4">
    <source>
        <dbReference type="ARBA" id="ARBA00022801"/>
    </source>
</evidence>
<dbReference type="Proteomes" id="UP000590412">
    <property type="component" value="Unassembled WGS sequence"/>
</dbReference>
<dbReference type="PROSITE" id="PS00678">
    <property type="entry name" value="WD_REPEATS_1"/>
    <property type="match status" value="1"/>
</dbReference>
<comment type="similarity">
    <text evidence="5">Belongs to the DPH7 family.</text>
</comment>
<evidence type="ECO:0000256" key="3">
    <source>
        <dbReference type="ARBA" id="ARBA00022737"/>
    </source>
</evidence>
<organism evidence="9 10">
    <name type="scientific">Candida parapsilosis</name>
    <name type="common">Yeast</name>
    <dbReference type="NCBI Taxonomy" id="5480"/>
    <lineage>
        <taxon>Eukaryota</taxon>
        <taxon>Fungi</taxon>
        <taxon>Dikarya</taxon>
        <taxon>Ascomycota</taxon>
        <taxon>Saccharomycotina</taxon>
        <taxon>Pichiomycetes</taxon>
        <taxon>Debaryomycetaceae</taxon>
        <taxon>Candida/Lodderomyces clade</taxon>
        <taxon>Candida</taxon>
    </lineage>
</organism>
<dbReference type="GO" id="GO:0061685">
    <property type="term" value="F:diphthine methylesterase activity"/>
    <property type="evidence" value="ECO:0007669"/>
    <property type="project" value="UniProtKB-EC"/>
</dbReference>
<dbReference type="Pfam" id="PF00400">
    <property type="entry name" value="WD40"/>
    <property type="match status" value="2"/>
</dbReference>
<name>A0A8X7TCT4_CANPA</name>
<keyword evidence="3" id="KW-0677">Repeat</keyword>
<dbReference type="InterPro" id="IPR052415">
    <property type="entry name" value="Diphthine_MTase"/>
</dbReference>
<sequence length="350" mass="38944">MVATNSILAKIVTGLPPCCLRIHPNDTSRIYIGTYKLEEKSGIKHGSLDVYRYDAQDSSLALLTSVPTKSAILDIKFNPQDSSQLLSAHSNGQLIIWKVGQDNDEITIVNEVTIDDDESNCITSVFYNPNNSNQVLVTLTSGYSGIHDLISHTTTVLEAQHSLECWTGSFGELGQLQHVVYTGGDDSQLIAHDLRASQPIWTLSRGHNAGIVSILSPSKQWSSTSGNLLWTGSYDDHLRVWDLRCIDETNPRLIEGYIPKKLHEENLNGGVWRLIPSHVANDNRVLSCCMYDGARIINTRGADFSVDRYFKGDHESMCYGGDWSFDGNYVATCSFYDKVVHLWSPDTINE</sequence>
<dbReference type="InterPro" id="IPR001680">
    <property type="entry name" value="WD40_rpt"/>
</dbReference>
<evidence type="ECO:0000313" key="10">
    <source>
        <dbReference type="Proteomes" id="UP000590412"/>
    </source>
</evidence>
<dbReference type="Gene3D" id="2.130.10.10">
    <property type="entry name" value="YVTN repeat-like/Quinoprotein amine dehydrogenase"/>
    <property type="match status" value="1"/>
</dbReference>
<dbReference type="AlphaFoldDB" id="A0A8X7TCT4"/>